<accession>A0A3E3DVR2</accession>
<name>A0A3E3DVR2_9FIRM</name>
<dbReference type="SUPFAM" id="SSF88659">
    <property type="entry name" value="Sigma3 and sigma4 domains of RNA polymerase sigma factors"/>
    <property type="match status" value="1"/>
</dbReference>
<evidence type="ECO:0000256" key="1">
    <source>
        <dbReference type="ARBA" id="ARBA00008720"/>
    </source>
</evidence>
<proteinExistence type="inferred from homology"/>
<dbReference type="NCBIfam" id="NF045758">
    <property type="entry name" value="YlxM"/>
    <property type="match status" value="1"/>
</dbReference>
<dbReference type="InterPro" id="IPR054831">
    <property type="entry name" value="UPF0122_fam_protein"/>
</dbReference>
<comment type="function">
    <text evidence="2 3">Might take part in the signal recognition particle (SRP) pathway. This is inferred from the conservation of its genetic proximity to ftsY/ffh. May be a regulatory protein.</text>
</comment>
<evidence type="ECO:0000256" key="2">
    <source>
        <dbReference type="ARBA" id="ARBA00024764"/>
    </source>
</evidence>
<dbReference type="HAMAP" id="MF_00245">
    <property type="entry name" value="UPF0122"/>
    <property type="match status" value="1"/>
</dbReference>
<dbReference type="InterPro" id="IPR013324">
    <property type="entry name" value="RNA_pol_sigma_r3/r4-like"/>
</dbReference>
<dbReference type="PANTHER" id="PTHR40083:SF1">
    <property type="entry name" value="UPF0122 PROTEIN YLXM"/>
    <property type="match status" value="1"/>
</dbReference>
<dbReference type="Proteomes" id="UP000261212">
    <property type="component" value="Unassembled WGS sequence"/>
</dbReference>
<dbReference type="InterPro" id="IPR036388">
    <property type="entry name" value="WH-like_DNA-bd_sf"/>
</dbReference>
<dbReference type="EMBL" id="QUSM01000006">
    <property type="protein sequence ID" value="RGD73377.1"/>
    <property type="molecule type" value="Genomic_DNA"/>
</dbReference>
<dbReference type="Pfam" id="PF04297">
    <property type="entry name" value="UPF0122"/>
    <property type="match status" value="1"/>
</dbReference>
<dbReference type="RefSeq" id="WP_007051036.1">
    <property type="nucleotide sequence ID" value="NZ_CABKNJ010000001.1"/>
</dbReference>
<evidence type="ECO:0000313" key="4">
    <source>
        <dbReference type="EMBL" id="RGD73377.1"/>
    </source>
</evidence>
<dbReference type="Gene3D" id="1.10.10.10">
    <property type="entry name" value="Winged helix-like DNA-binding domain superfamily/Winged helix DNA-binding domain"/>
    <property type="match status" value="1"/>
</dbReference>
<protein>
    <recommendedName>
        <fullName evidence="3">UPF0122 protein DW687_10105</fullName>
    </recommendedName>
</protein>
<reference evidence="4 5" key="1">
    <citation type="submission" date="2018-08" db="EMBL/GenBank/DDBJ databases">
        <title>A genome reference for cultivated species of the human gut microbiota.</title>
        <authorList>
            <person name="Zou Y."/>
            <person name="Xue W."/>
            <person name="Luo G."/>
        </authorList>
    </citation>
    <scope>NUCLEOTIDE SEQUENCE [LARGE SCALE GENOMIC DNA]</scope>
    <source>
        <strain evidence="4 5">AM25-6</strain>
    </source>
</reference>
<dbReference type="AlphaFoldDB" id="A0A3E3DVR2"/>
<organism evidence="4 5">
    <name type="scientific">Anaerofustis stercorihominis</name>
    <dbReference type="NCBI Taxonomy" id="214853"/>
    <lineage>
        <taxon>Bacteria</taxon>
        <taxon>Bacillati</taxon>
        <taxon>Bacillota</taxon>
        <taxon>Clostridia</taxon>
        <taxon>Eubacteriales</taxon>
        <taxon>Eubacteriaceae</taxon>
        <taxon>Anaerofustis</taxon>
    </lineage>
</organism>
<comment type="caution">
    <text evidence="4">The sequence shown here is derived from an EMBL/GenBank/DDBJ whole genome shotgun (WGS) entry which is preliminary data.</text>
</comment>
<comment type="similarity">
    <text evidence="1 3">Belongs to the UPF0122 family.</text>
</comment>
<dbReference type="PANTHER" id="PTHR40083">
    <property type="entry name" value="UPF0122 PROTEIN CBO2450/CLC_2298"/>
    <property type="match status" value="1"/>
</dbReference>
<dbReference type="GeneID" id="98001299"/>
<dbReference type="InterPro" id="IPR007394">
    <property type="entry name" value="UPF0122"/>
</dbReference>
<evidence type="ECO:0000256" key="3">
    <source>
        <dbReference type="HAMAP-Rule" id="MF_00245"/>
    </source>
</evidence>
<gene>
    <name evidence="4" type="ORF">DW687_10105</name>
</gene>
<sequence>MEKYFKMSYLIDIYSSLLTDKQLKVLEYYYNDDISLSEIASMLNISRQGVYDTLKRAEKIISEYDDKLNLLEKYERNIELIDKLEGLCEDKESLSLIKEIRENL</sequence>
<evidence type="ECO:0000313" key="5">
    <source>
        <dbReference type="Proteomes" id="UP000261212"/>
    </source>
</evidence>